<protein>
    <recommendedName>
        <fullName evidence="12">Replication restart protein PriA</fullName>
    </recommendedName>
    <alternativeName>
        <fullName evidence="12">ATP-dependent DNA helicase PriA</fullName>
        <ecNumber evidence="12">5.6.2.4</ecNumber>
    </alternativeName>
    <alternativeName>
        <fullName evidence="12">DNA 3'-5' helicase PriA</fullName>
    </alternativeName>
</protein>
<dbReference type="AlphaFoldDB" id="A0A3D8J0E4"/>
<keyword evidence="5 12" id="KW-0378">Hydrolase</keyword>
<dbReference type="Pfam" id="PF00271">
    <property type="entry name" value="Helicase_C"/>
    <property type="match status" value="1"/>
</dbReference>
<dbReference type="NCBIfam" id="TIGR00595">
    <property type="entry name" value="priA"/>
    <property type="match status" value="1"/>
</dbReference>
<dbReference type="EMBL" id="NXLW01000015">
    <property type="protein sequence ID" value="RDU71012.1"/>
    <property type="molecule type" value="Genomic_DNA"/>
</dbReference>
<feature type="binding site" evidence="12">
    <location>
        <position position="368"/>
    </location>
    <ligand>
        <name>Zn(2+)</name>
        <dbReference type="ChEBI" id="CHEBI:29105"/>
        <label>2</label>
    </ligand>
</feature>
<evidence type="ECO:0000256" key="4">
    <source>
        <dbReference type="ARBA" id="ARBA00022741"/>
    </source>
</evidence>
<comment type="caution">
    <text evidence="14">The sequence shown here is derived from an EMBL/GenBank/DDBJ whole genome shotgun (WGS) entry which is preliminary data.</text>
</comment>
<dbReference type="Gene3D" id="3.40.50.300">
    <property type="entry name" value="P-loop containing nucleotide triphosphate hydrolases"/>
    <property type="match status" value="2"/>
</dbReference>
<dbReference type="InterPro" id="IPR014001">
    <property type="entry name" value="Helicase_ATP-bd"/>
</dbReference>
<dbReference type="PANTHER" id="PTHR30580:SF0">
    <property type="entry name" value="PRIMOSOMAL PROTEIN N"/>
    <property type="match status" value="1"/>
</dbReference>
<comment type="cofactor">
    <cofactor evidence="12">
        <name>Zn(2+)</name>
        <dbReference type="ChEBI" id="CHEBI:29105"/>
    </cofactor>
    <text evidence="12">Binds 2 zinc ions per subunit.</text>
</comment>
<keyword evidence="4 12" id="KW-0547">Nucleotide-binding</keyword>
<feature type="binding site" evidence="12">
    <location>
        <position position="371"/>
    </location>
    <ligand>
        <name>Zn(2+)</name>
        <dbReference type="ChEBI" id="CHEBI:29105"/>
        <label>2</label>
    </ligand>
</feature>
<dbReference type="PROSITE" id="PS51192">
    <property type="entry name" value="HELICASE_ATP_BIND_1"/>
    <property type="match status" value="1"/>
</dbReference>
<comment type="function">
    <text evidence="12">Initiates the restart of stalled replication forks, which reloads the replicative helicase on sites other than the origin of replication. Recognizes and binds to abandoned replication forks and remodels them to uncover a helicase loading site. Promotes assembly of the primosome at these replication forks.</text>
</comment>
<evidence type="ECO:0000256" key="2">
    <source>
        <dbReference type="ARBA" id="ARBA00022705"/>
    </source>
</evidence>
<evidence type="ECO:0000313" key="14">
    <source>
        <dbReference type="EMBL" id="RDU71012.1"/>
    </source>
</evidence>
<accession>A0A3D8J0E4</accession>
<dbReference type="Proteomes" id="UP000256424">
    <property type="component" value="Unassembled WGS sequence"/>
</dbReference>
<dbReference type="GO" id="GO:0006302">
    <property type="term" value="P:double-strand break repair"/>
    <property type="evidence" value="ECO:0007669"/>
    <property type="project" value="InterPro"/>
</dbReference>
<dbReference type="PANTHER" id="PTHR30580">
    <property type="entry name" value="PRIMOSOMAL PROTEIN N"/>
    <property type="match status" value="1"/>
</dbReference>
<gene>
    <name evidence="12 14" type="primary">priA</name>
    <name evidence="14" type="ORF">CQA66_07295</name>
</gene>
<evidence type="ECO:0000256" key="5">
    <source>
        <dbReference type="ARBA" id="ARBA00022801"/>
    </source>
</evidence>
<comment type="subunit">
    <text evidence="12">Component of the replication restart primosome.</text>
</comment>
<keyword evidence="15" id="KW-1185">Reference proteome</keyword>
<dbReference type="SMART" id="SM00487">
    <property type="entry name" value="DEXDc"/>
    <property type="match status" value="1"/>
</dbReference>
<dbReference type="Pfam" id="PF00270">
    <property type="entry name" value="DEAD"/>
    <property type="match status" value="1"/>
</dbReference>
<evidence type="ECO:0000256" key="12">
    <source>
        <dbReference type="HAMAP-Rule" id="MF_00983"/>
    </source>
</evidence>
<comment type="similarity">
    <text evidence="12">Belongs to the helicase family. PriA subfamily.</text>
</comment>
<dbReference type="InterPro" id="IPR040498">
    <property type="entry name" value="PriA_CRR"/>
</dbReference>
<evidence type="ECO:0000256" key="7">
    <source>
        <dbReference type="ARBA" id="ARBA00022833"/>
    </source>
</evidence>
<organism evidence="14 15">
    <name type="scientific">Helicobacter aurati</name>
    <dbReference type="NCBI Taxonomy" id="137778"/>
    <lineage>
        <taxon>Bacteria</taxon>
        <taxon>Pseudomonadati</taxon>
        <taxon>Campylobacterota</taxon>
        <taxon>Epsilonproteobacteria</taxon>
        <taxon>Campylobacterales</taxon>
        <taxon>Helicobacteraceae</taxon>
        <taxon>Helicobacter</taxon>
    </lineage>
</organism>
<feature type="domain" description="Helicase ATP-binding" evidence="13">
    <location>
        <begin position="140"/>
        <end position="305"/>
    </location>
</feature>
<comment type="catalytic activity">
    <reaction evidence="12">
        <text>Couples ATP hydrolysis with the unwinding of duplex DNA by translocating in the 3'-5' direction.</text>
        <dbReference type="EC" id="5.6.2.4"/>
    </reaction>
</comment>
<dbReference type="InterPro" id="IPR005259">
    <property type="entry name" value="PriA"/>
</dbReference>
<sequence length="652" mass="74525">MRSLMNNFLLIQVEIIGAKLFPLTYKIDITSLNSPLERYDLLEVKLNNHNRLAIMIDIAKQQDESTYPFEIKPARKADEQLSILQKNLLPFISNYYMQPTGISAQIFTPITQAKFNQSICTNELPRNRLHSLSTEQQKVLEFCKKRNLSLIFGATGSGKTEIYLHIIHECLTQNKQALFLMPEISLTPQIQNRLESAYPNLIGLWHSKQTSKQKKQVLQKLLSGEFCIIAGARSSLFLPYQNLGIIIVDEEHDDSYKSNSHPKYNAKDLAIFLSTKGVQVVLGSATPAVKDYYLAQKNNYLIKLESTFHNSQNTLIVDSCSNKNPISETIITALRNILHNKLQAIIFVPIRANFKSLLCRNCREKIMCPSCSITLSLHKKRNALVCHYCNFTKKIPKTCEYCGNSELEGFQLGTEEVKNHLVEIFQQLNISANIAIFDRDYITTQKTLEKTLSDFNKGIIDILIGTQMLAKGHDYHKIGLSVILGLDYMLAMQDYRAMEKTFSLMYQVGGRSGRKQNGVVIVQTHNRELISNFWGDYKLVIDHELHYRQFLYPPFVRLALVTFGNSNENIARELACEFADSLNEIQAKKLYDFEIVGICERNTAKLKNKFYYQVLLRAKSPLILQKAIQKAKQKASQKIIESIDIDIDPLTI</sequence>
<dbReference type="InterPro" id="IPR001650">
    <property type="entry name" value="Helicase_C-like"/>
</dbReference>
<evidence type="ECO:0000313" key="15">
    <source>
        <dbReference type="Proteomes" id="UP000256424"/>
    </source>
</evidence>
<keyword evidence="6 12" id="KW-0347">Helicase</keyword>
<dbReference type="GO" id="GO:0008270">
    <property type="term" value="F:zinc ion binding"/>
    <property type="evidence" value="ECO:0007669"/>
    <property type="project" value="UniProtKB-UniRule"/>
</dbReference>
<feature type="binding site" evidence="12">
    <location>
        <position position="389"/>
    </location>
    <ligand>
        <name>Zn(2+)</name>
        <dbReference type="ChEBI" id="CHEBI:29105"/>
        <label>2</label>
    </ligand>
</feature>
<dbReference type="SUPFAM" id="SSF52540">
    <property type="entry name" value="P-loop containing nucleoside triphosphate hydrolases"/>
    <property type="match status" value="1"/>
</dbReference>
<dbReference type="GO" id="GO:1990077">
    <property type="term" value="C:primosome complex"/>
    <property type="evidence" value="ECO:0007669"/>
    <property type="project" value="UniProtKB-UniRule"/>
</dbReference>
<dbReference type="Pfam" id="PF18319">
    <property type="entry name" value="Zn_ribbon_PriA"/>
    <property type="match status" value="1"/>
</dbReference>
<dbReference type="Pfam" id="PF18074">
    <property type="entry name" value="PriA_C"/>
    <property type="match status" value="1"/>
</dbReference>
<feature type="binding site" evidence="12">
    <location>
        <position position="399"/>
    </location>
    <ligand>
        <name>Zn(2+)</name>
        <dbReference type="ChEBI" id="CHEBI:29105"/>
        <label>1</label>
    </ligand>
</feature>
<dbReference type="HAMAP" id="MF_00983">
    <property type="entry name" value="PriA"/>
    <property type="match status" value="1"/>
</dbReference>
<evidence type="ECO:0000256" key="6">
    <source>
        <dbReference type="ARBA" id="ARBA00022806"/>
    </source>
</evidence>
<comment type="catalytic activity">
    <reaction evidence="11 12">
        <text>ATP + H2O = ADP + phosphate + H(+)</text>
        <dbReference type="Rhea" id="RHEA:13065"/>
        <dbReference type="ChEBI" id="CHEBI:15377"/>
        <dbReference type="ChEBI" id="CHEBI:15378"/>
        <dbReference type="ChEBI" id="CHEBI:30616"/>
        <dbReference type="ChEBI" id="CHEBI:43474"/>
        <dbReference type="ChEBI" id="CHEBI:456216"/>
        <dbReference type="EC" id="5.6.2.4"/>
    </reaction>
</comment>
<evidence type="ECO:0000256" key="8">
    <source>
        <dbReference type="ARBA" id="ARBA00022840"/>
    </source>
</evidence>
<dbReference type="GO" id="GO:0006310">
    <property type="term" value="P:DNA recombination"/>
    <property type="evidence" value="ECO:0007669"/>
    <property type="project" value="InterPro"/>
</dbReference>
<dbReference type="GO" id="GO:0006269">
    <property type="term" value="P:DNA replication, synthesis of primer"/>
    <property type="evidence" value="ECO:0007669"/>
    <property type="project" value="UniProtKB-KW"/>
</dbReference>
<feature type="binding site" evidence="12">
    <location>
        <position position="362"/>
    </location>
    <ligand>
        <name>Zn(2+)</name>
        <dbReference type="ChEBI" id="CHEBI:29105"/>
        <label>1</label>
    </ligand>
</feature>
<evidence type="ECO:0000256" key="11">
    <source>
        <dbReference type="ARBA" id="ARBA00048988"/>
    </source>
</evidence>
<evidence type="ECO:0000256" key="3">
    <source>
        <dbReference type="ARBA" id="ARBA00022723"/>
    </source>
</evidence>
<dbReference type="SMART" id="SM00490">
    <property type="entry name" value="HELICc"/>
    <property type="match status" value="1"/>
</dbReference>
<keyword evidence="7 12" id="KW-0862">Zinc</keyword>
<evidence type="ECO:0000256" key="1">
    <source>
        <dbReference type="ARBA" id="ARBA00022515"/>
    </source>
</evidence>
<dbReference type="InterPro" id="IPR041236">
    <property type="entry name" value="PriA_C"/>
</dbReference>
<dbReference type="EC" id="5.6.2.4" evidence="12"/>
<evidence type="ECO:0000259" key="13">
    <source>
        <dbReference type="PROSITE" id="PS51192"/>
    </source>
</evidence>
<feature type="binding site" evidence="12">
    <location>
        <position position="359"/>
    </location>
    <ligand>
        <name>Zn(2+)</name>
        <dbReference type="ChEBI" id="CHEBI:29105"/>
        <label>1</label>
    </ligand>
</feature>
<dbReference type="GO" id="GO:0016887">
    <property type="term" value="F:ATP hydrolysis activity"/>
    <property type="evidence" value="ECO:0007669"/>
    <property type="project" value="RHEA"/>
</dbReference>
<feature type="binding site" evidence="12">
    <location>
        <position position="402"/>
    </location>
    <ligand>
        <name>Zn(2+)</name>
        <dbReference type="ChEBI" id="CHEBI:29105"/>
        <label>1</label>
    </ligand>
</feature>
<name>A0A3D8J0E4_9HELI</name>
<dbReference type="InterPro" id="IPR011545">
    <property type="entry name" value="DEAD/DEAH_box_helicase_dom"/>
</dbReference>
<dbReference type="GO" id="GO:0005524">
    <property type="term" value="F:ATP binding"/>
    <property type="evidence" value="ECO:0007669"/>
    <property type="project" value="UniProtKB-UniRule"/>
</dbReference>
<reference evidence="14 15" key="1">
    <citation type="submission" date="2018-04" db="EMBL/GenBank/DDBJ databases">
        <title>Novel Campyloabacter and Helicobacter Species and Strains.</title>
        <authorList>
            <person name="Mannion A.J."/>
            <person name="Shen Z."/>
            <person name="Fox J.G."/>
        </authorList>
    </citation>
    <scope>NUCLEOTIDE SEQUENCE [LARGE SCALE GENOMIC DNA]</scope>
    <source>
        <strain evidence="14 15">MIT 97-5075</strain>
    </source>
</reference>
<keyword evidence="2 12" id="KW-0235">DNA replication</keyword>
<feature type="binding site" evidence="12">
    <location>
        <position position="386"/>
    </location>
    <ligand>
        <name>Zn(2+)</name>
        <dbReference type="ChEBI" id="CHEBI:29105"/>
        <label>2</label>
    </ligand>
</feature>
<evidence type="ECO:0000256" key="10">
    <source>
        <dbReference type="ARBA" id="ARBA00023235"/>
    </source>
</evidence>
<proteinExistence type="inferred from homology"/>
<keyword evidence="10 12" id="KW-0413">Isomerase</keyword>
<dbReference type="GO" id="GO:0043138">
    <property type="term" value="F:3'-5' DNA helicase activity"/>
    <property type="evidence" value="ECO:0007669"/>
    <property type="project" value="UniProtKB-EC"/>
</dbReference>
<keyword evidence="3 12" id="KW-0479">Metal-binding</keyword>
<keyword evidence="1 12" id="KW-0639">Primosome</keyword>
<keyword evidence="8 12" id="KW-0067">ATP-binding</keyword>
<dbReference type="GO" id="GO:0003677">
    <property type="term" value="F:DNA binding"/>
    <property type="evidence" value="ECO:0007669"/>
    <property type="project" value="UniProtKB-UniRule"/>
</dbReference>
<dbReference type="InterPro" id="IPR027417">
    <property type="entry name" value="P-loop_NTPase"/>
</dbReference>
<evidence type="ECO:0000256" key="9">
    <source>
        <dbReference type="ARBA" id="ARBA00023125"/>
    </source>
</evidence>
<keyword evidence="9 12" id="KW-0238">DNA-binding</keyword>
<dbReference type="FunFam" id="3.40.50.300:FF:000489">
    <property type="entry name" value="Primosome assembly protein PriA"/>
    <property type="match status" value="1"/>
</dbReference>
<dbReference type="GO" id="GO:0006270">
    <property type="term" value="P:DNA replication initiation"/>
    <property type="evidence" value="ECO:0007669"/>
    <property type="project" value="TreeGrafter"/>
</dbReference>